<proteinExistence type="inferred from homology"/>
<reference evidence="7 8" key="1">
    <citation type="submission" date="2014-11" db="EMBL/GenBank/DDBJ databases">
        <title>Whole genome shotgun sequence of Sphingomonas parapaucimobilis NBRC 15100.</title>
        <authorList>
            <person name="Katano-Makiyama Y."/>
            <person name="Hosoyama A."/>
            <person name="Hashimoto M."/>
            <person name="Hosoyama Y."/>
            <person name="Noguchi M."/>
            <person name="Numata M."/>
            <person name="Tsuchikane K."/>
            <person name="Hirakata S."/>
            <person name="Uohara A."/>
            <person name="Shimodaira J."/>
            <person name="Ohji S."/>
            <person name="Ichikawa N."/>
            <person name="Kimura A."/>
            <person name="Yamazoe A."/>
            <person name="Fujita N."/>
        </authorList>
    </citation>
    <scope>NUCLEOTIDE SEQUENCE [LARGE SCALE GENOMIC DNA]</scope>
    <source>
        <strain evidence="7 8">NBRC 15100</strain>
    </source>
</reference>
<dbReference type="Gene3D" id="1.10.10.10">
    <property type="entry name" value="Winged helix-like DNA-binding domain superfamily/Winged helix DNA-binding domain"/>
    <property type="match status" value="1"/>
</dbReference>
<organism evidence="7 8">
    <name type="scientific">Sphingomonas parapaucimobilis NBRC 15100</name>
    <dbReference type="NCBI Taxonomy" id="1219049"/>
    <lineage>
        <taxon>Bacteria</taxon>
        <taxon>Pseudomonadati</taxon>
        <taxon>Pseudomonadota</taxon>
        <taxon>Alphaproteobacteria</taxon>
        <taxon>Sphingomonadales</taxon>
        <taxon>Sphingomonadaceae</taxon>
        <taxon>Sphingomonas</taxon>
    </lineage>
</organism>
<dbReference type="Pfam" id="PF04542">
    <property type="entry name" value="Sigma70_r2"/>
    <property type="match status" value="1"/>
</dbReference>
<dbReference type="InterPro" id="IPR014284">
    <property type="entry name" value="RNA_pol_sigma-70_dom"/>
</dbReference>
<protein>
    <submittedName>
        <fullName evidence="7">Putative RNA polymerase ECF-type sigma factor</fullName>
    </submittedName>
</protein>
<dbReference type="Gene3D" id="1.10.1740.10">
    <property type="match status" value="1"/>
</dbReference>
<evidence type="ECO:0000259" key="5">
    <source>
        <dbReference type="Pfam" id="PF04542"/>
    </source>
</evidence>
<dbReference type="InterPro" id="IPR039425">
    <property type="entry name" value="RNA_pol_sigma-70-like"/>
</dbReference>
<dbReference type="InterPro" id="IPR013249">
    <property type="entry name" value="RNA_pol_sigma70_r4_t2"/>
</dbReference>
<dbReference type="GO" id="GO:0016987">
    <property type="term" value="F:sigma factor activity"/>
    <property type="evidence" value="ECO:0007669"/>
    <property type="project" value="UniProtKB-KW"/>
</dbReference>
<evidence type="ECO:0000313" key="8">
    <source>
        <dbReference type="Proteomes" id="UP000032305"/>
    </source>
</evidence>
<feature type="domain" description="RNA polymerase sigma-70 region 2" evidence="5">
    <location>
        <begin position="12"/>
        <end position="70"/>
    </location>
</feature>
<keyword evidence="4" id="KW-0804">Transcription</keyword>
<evidence type="ECO:0000256" key="2">
    <source>
        <dbReference type="ARBA" id="ARBA00023015"/>
    </source>
</evidence>
<gene>
    <name evidence="7" type="ORF">SP5_009_00330</name>
</gene>
<dbReference type="NCBIfam" id="TIGR02937">
    <property type="entry name" value="sigma70-ECF"/>
    <property type="match status" value="1"/>
</dbReference>
<dbReference type="InterPro" id="IPR007627">
    <property type="entry name" value="RNA_pol_sigma70_r2"/>
</dbReference>
<comment type="caution">
    <text evidence="7">The sequence shown here is derived from an EMBL/GenBank/DDBJ whole genome shotgun (WGS) entry which is preliminary data.</text>
</comment>
<sequence>MGNQGLEGRFMEARPLLRRLLAARLGSPDEAEDALQDLWLRVSGLDAGQIEQPIPFLCRMATNLATDRRIAAARRGVREGAWEEVQPQSAEYADPERIASGRSELAQAHAMIARMPDRMREAFTLFRFEERPQRDIAERMGITVSAVEKLLRRAYQFLQENRELEGADQACRRRPDSGRSGDE</sequence>
<comment type="similarity">
    <text evidence="1">Belongs to the sigma-70 factor family. ECF subfamily.</text>
</comment>
<dbReference type="GO" id="GO:0006352">
    <property type="term" value="P:DNA-templated transcription initiation"/>
    <property type="evidence" value="ECO:0007669"/>
    <property type="project" value="InterPro"/>
</dbReference>
<dbReference type="PANTHER" id="PTHR43133:SF63">
    <property type="entry name" value="RNA POLYMERASE SIGMA FACTOR FECI-RELATED"/>
    <property type="match status" value="1"/>
</dbReference>
<dbReference type="Proteomes" id="UP000032305">
    <property type="component" value="Unassembled WGS sequence"/>
</dbReference>
<accession>A0A0A1W3L4</accession>
<dbReference type="EMBL" id="BBPI01000009">
    <property type="protein sequence ID" value="GAL99705.1"/>
    <property type="molecule type" value="Genomic_DNA"/>
</dbReference>
<evidence type="ECO:0000256" key="3">
    <source>
        <dbReference type="ARBA" id="ARBA00023082"/>
    </source>
</evidence>
<feature type="domain" description="RNA polymerase sigma factor 70 region 4 type 2" evidence="6">
    <location>
        <begin position="107"/>
        <end position="158"/>
    </location>
</feature>
<keyword evidence="2" id="KW-0805">Transcription regulation</keyword>
<name>A0A0A1W3L4_9SPHN</name>
<keyword evidence="3" id="KW-0731">Sigma factor</keyword>
<dbReference type="PANTHER" id="PTHR43133">
    <property type="entry name" value="RNA POLYMERASE ECF-TYPE SIGMA FACTO"/>
    <property type="match status" value="1"/>
</dbReference>
<evidence type="ECO:0000259" key="6">
    <source>
        <dbReference type="Pfam" id="PF08281"/>
    </source>
</evidence>
<dbReference type="SUPFAM" id="SSF88659">
    <property type="entry name" value="Sigma3 and sigma4 domains of RNA polymerase sigma factors"/>
    <property type="match status" value="1"/>
</dbReference>
<evidence type="ECO:0000256" key="4">
    <source>
        <dbReference type="ARBA" id="ARBA00023163"/>
    </source>
</evidence>
<dbReference type="Pfam" id="PF08281">
    <property type="entry name" value="Sigma70_r4_2"/>
    <property type="match status" value="1"/>
</dbReference>
<evidence type="ECO:0000313" key="7">
    <source>
        <dbReference type="EMBL" id="GAL99705.1"/>
    </source>
</evidence>
<dbReference type="eggNOG" id="COG1595">
    <property type="taxonomic scope" value="Bacteria"/>
</dbReference>
<dbReference type="AlphaFoldDB" id="A0A0A1W3L4"/>
<dbReference type="CDD" id="cd06171">
    <property type="entry name" value="Sigma70_r4"/>
    <property type="match status" value="1"/>
</dbReference>
<dbReference type="SUPFAM" id="SSF88946">
    <property type="entry name" value="Sigma2 domain of RNA polymerase sigma factors"/>
    <property type="match status" value="1"/>
</dbReference>
<dbReference type="InterPro" id="IPR013324">
    <property type="entry name" value="RNA_pol_sigma_r3/r4-like"/>
</dbReference>
<evidence type="ECO:0000256" key="1">
    <source>
        <dbReference type="ARBA" id="ARBA00010641"/>
    </source>
</evidence>
<dbReference type="InterPro" id="IPR013325">
    <property type="entry name" value="RNA_pol_sigma_r2"/>
</dbReference>
<dbReference type="GO" id="GO:0003677">
    <property type="term" value="F:DNA binding"/>
    <property type="evidence" value="ECO:0007669"/>
    <property type="project" value="InterPro"/>
</dbReference>
<keyword evidence="8" id="KW-1185">Reference proteome</keyword>
<dbReference type="InterPro" id="IPR036388">
    <property type="entry name" value="WH-like_DNA-bd_sf"/>
</dbReference>